<feature type="region of interest" description="Disordered" evidence="1">
    <location>
        <begin position="1"/>
        <end position="85"/>
    </location>
</feature>
<organism evidence="2">
    <name type="scientific">Kitasatospora camelliae</name>
    <dbReference type="NCBI Taxonomy" id="3156397"/>
    <lineage>
        <taxon>Bacteria</taxon>
        <taxon>Bacillati</taxon>
        <taxon>Actinomycetota</taxon>
        <taxon>Actinomycetes</taxon>
        <taxon>Kitasatosporales</taxon>
        <taxon>Streptomycetaceae</taxon>
        <taxon>Kitasatospora</taxon>
    </lineage>
</organism>
<feature type="compositionally biased region" description="Pro residues" evidence="1">
    <location>
        <begin position="44"/>
        <end position="58"/>
    </location>
</feature>
<evidence type="ECO:0000256" key="1">
    <source>
        <dbReference type="SAM" id="MobiDB-lite"/>
    </source>
</evidence>
<protein>
    <submittedName>
        <fullName evidence="2">Uncharacterized protein</fullName>
    </submittedName>
</protein>
<dbReference type="RefSeq" id="WP_354644334.1">
    <property type="nucleotide sequence ID" value="NZ_CP159872.1"/>
</dbReference>
<accession>A0AAU8K804</accession>
<evidence type="ECO:0000313" key="2">
    <source>
        <dbReference type="EMBL" id="XCM83398.1"/>
    </source>
</evidence>
<name>A0AAU8K804_9ACTN</name>
<feature type="compositionally biased region" description="Acidic residues" evidence="1">
    <location>
        <begin position="1"/>
        <end position="10"/>
    </location>
</feature>
<dbReference type="KEGG" id="kcm:ABWK59_32980"/>
<dbReference type="AlphaFoldDB" id="A0AAU8K804"/>
<proteinExistence type="predicted"/>
<reference evidence="2" key="1">
    <citation type="submission" date="2024-06" db="EMBL/GenBank/DDBJ databases">
        <title>The genome sequences of Kitasatospora sp. strain HUAS MG31.</title>
        <authorList>
            <person name="Mo P."/>
        </authorList>
    </citation>
    <scope>NUCLEOTIDE SEQUENCE</scope>
    <source>
        <strain evidence="2">HUAS MG31</strain>
    </source>
</reference>
<gene>
    <name evidence="2" type="ORF">ABWK59_32980</name>
</gene>
<dbReference type="EMBL" id="CP159872">
    <property type="protein sequence ID" value="XCM83398.1"/>
    <property type="molecule type" value="Genomic_DNA"/>
</dbReference>
<sequence>MADFEDEEDYHDAYPEANGSEMQDINAAAHHLSLDPATITADTPPAPTAGSPSPPPAPATTASARHPSCEKKPLRNSAGRRSGTC</sequence>